<evidence type="ECO:0000256" key="2">
    <source>
        <dbReference type="ARBA" id="ARBA00007613"/>
    </source>
</evidence>
<comment type="subcellular location">
    <subcellularLocation>
        <location evidence="1">Cell outer membrane</location>
    </subcellularLocation>
</comment>
<proteinExistence type="inferred from homology"/>
<dbReference type="GO" id="GO:1990281">
    <property type="term" value="C:efflux pump complex"/>
    <property type="evidence" value="ECO:0007669"/>
    <property type="project" value="TreeGrafter"/>
</dbReference>
<keyword evidence="9" id="KW-1185">Reference proteome</keyword>
<evidence type="ECO:0000313" key="8">
    <source>
        <dbReference type="EMBL" id="SFB75274.1"/>
    </source>
</evidence>
<dbReference type="STRING" id="927664.SAMN05421780_101278"/>
<keyword evidence="5" id="KW-0812">Transmembrane</keyword>
<protein>
    <submittedName>
        <fullName evidence="8">Outer membrane protein TolC</fullName>
    </submittedName>
</protein>
<dbReference type="PANTHER" id="PTHR30026">
    <property type="entry name" value="OUTER MEMBRANE PROTEIN TOLC"/>
    <property type="match status" value="1"/>
</dbReference>
<dbReference type="InterPro" id="IPR051906">
    <property type="entry name" value="TolC-like"/>
</dbReference>
<comment type="similarity">
    <text evidence="2">Belongs to the outer membrane factor (OMF) (TC 1.B.17) family.</text>
</comment>
<keyword evidence="6" id="KW-0472">Membrane</keyword>
<evidence type="ECO:0000256" key="4">
    <source>
        <dbReference type="ARBA" id="ARBA00022452"/>
    </source>
</evidence>
<reference evidence="8 9" key="1">
    <citation type="submission" date="2016-10" db="EMBL/GenBank/DDBJ databases">
        <authorList>
            <person name="de Groot N.N."/>
        </authorList>
    </citation>
    <scope>NUCLEOTIDE SEQUENCE [LARGE SCALE GENOMIC DNA]</scope>
    <source>
        <strain evidence="8 9">DSM 6793</strain>
    </source>
</reference>
<dbReference type="GO" id="GO:0015288">
    <property type="term" value="F:porin activity"/>
    <property type="evidence" value="ECO:0007669"/>
    <property type="project" value="TreeGrafter"/>
</dbReference>
<dbReference type="AlphaFoldDB" id="A0A1I1DKB6"/>
<organism evidence="8 9">
    <name type="scientific">Flexibacter flexilis DSM 6793</name>
    <dbReference type="NCBI Taxonomy" id="927664"/>
    <lineage>
        <taxon>Bacteria</taxon>
        <taxon>Pseudomonadati</taxon>
        <taxon>Bacteroidota</taxon>
        <taxon>Cytophagia</taxon>
        <taxon>Cytophagales</taxon>
        <taxon>Flexibacteraceae</taxon>
        <taxon>Flexibacter</taxon>
    </lineage>
</organism>
<keyword evidence="4" id="KW-1134">Transmembrane beta strand</keyword>
<dbReference type="Pfam" id="PF02321">
    <property type="entry name" value="OEP"/>
    <property type="match status" value="2"/>
</dbReference>
<sequence>MTSRSRRPQYWQVAGFVAVIMINSAFYQSKAIANTTNNLKNIRKISLAEALQLASQQNLNVRTAVLEKEISEEIVAEKKDDKLPNVDLHGSYALMSNMMEYPNGLNSEGTFIHTIREIYDLTANAKVPIYLGGQIKNTIHKAEQQAELAEIKAKKTEKDVHNEVINNYLHICKLLQMQTLLTENIKEEQDRLHEIQSLRKNSVVTSDQLIRAQFQLSQMQLLQVNNRRGVAMATHRLHTLLQLPEEDTLVIDTAQVMNSPLQVADYQTYLMAAMTKEEVQMAQKEEHISEIDLKNVRAGYMPQINGFGTFGYNYPNYMLFLFPPHPYLYSLGRAGIDLSWSVSNLYKNRKRVHTAHQQVNLKKLKTNTLKEQTRDLIFDKYTQLQEMNDRIPITQTAIAQAQENYRIVKKKYLNGLAISTEMIDADNALLQAKYDYVAARIEAINQYYQLLHAAGLAVQDSSSR</sequence>
<dbReference type="InterPro" id="IPR003423">
    <property type="entry name" value="OMP_efflux"/>
</dbReference>
<dbReference type="Proteomes" id="UP000199514">
    <property type="component" value="Unassembled WGS sequence"/>
</dbReference>
<dbReference type="GO" id="GO:0009279">
    <property type="term" value="C:cell outer membrane"/>
    <property type="evidence" value="ECO:0007669"/>
    <property type="project" value="UniProtKB-SubCell"/>
</dbReference>
<keyword evidence="7" id="KW-0998">Cell outer membrane</keyword>
<evidence type="ECO:0000313" key="9">
    <source>
        <dbReference type="Proteomes" id="UP000199514"/>
    </source>
</evidence>
<evidence type="ECO:0000256" key="6">
    <source>
        <dbReference type="ARBA" id="ARBA00023136"/>
    </source>
</evidence>
<name>A0A1I1DKB6_9BACT</name>
<keyword evidence="3" id="KW-0813">Transport</keyword>
<dbReference type="PANTHER" id="PTHR30026:SF20">
    <property type="entry name" value="OUTER MEMBRANE PROTEIN TOLC"/>
    <property type="match status" value="1"/>
</dbReference>
<dbReference type="GO" id="GO:0015562">
    <property type="term" value="F:efflux transmembrane transporter activity"/>
    <property type="evidence" value="ECO:0007669"/>
    <property type="project" value="InterPro"/>
</dbReference>
<gene>
    <name evidence="8" type="ORF">SAMN05421780_101278</name>
</gene>
<dbReference type="Gene3D" id="1.20.1600.10">
    <property type="entry name" value="Outer membrane efflux proteins (OEP)"/>
    <property type="match status" value="1"/>
</dbReference>
<dbReference type="RefSeq" id="WP_091506084.1">
    <property type="nucleotide sequence ID" value="NZ_FOLE01000001.1"/>
</dbReference>
<evidence type="ECO:0000256" key="5">
    <source>
        <dbReference type="ARBA" id="ARBA00022692"/>
    </source>
</evidence>
<dbReference type="EMBL" id="FOLE01000001">
    <property type="protein sequence ID" value="SFB75274.1"/>
    <property type="molecule type" value="Genomic_DNA"/>
</dbReference>
<dbReference type="SUPFAM" id="SSF56954">
    <property type="entry name" value="Outer membrane efflux proteins (OEP)"/>
    <property type="match status" value="1"/>
</dbReference>
<evidence type="ECO:0000256" key="1">
    <source>
        <dbReference type="ARBA" id="ARBA00004442"/>
    </source>
</evidence>
<accession>A0A1I1DKB6</accession>
<evidence type="ECO:0000256" key="7">
    <source>
        <dbReference type="ARBA" id="ARBA00023237"/>
    </source>
</evidence>
<evidence type="ECO:0000256" key="3">
    <source>
        <dbReference type="ARBA" id="ARBA00022448"/>
    </source>
</evidence>
<dbReference type="OrthoDB" id="1271612at2"/>